<dbReference type="PANTHER" id="PTHR43163">
    <property type="entry name" value="DIPEPTIDE TRANSPORT SYSTEM PERMEASE PROTEIN DPPB-RELATED"/>
    <property type="match status" value="1"/>
</dbReference>
<name>A0A2I2KQQ7_9ACTN</name>
<evidence type="ECO:0000256" key="4">
    <source>
        <dbReference type="ARBA" id="ARBA00022692"/>
    </source>
</evidence>
<dbReference type="Gene3D" id="1.10.3720.10">
    <property type="entry name" value="MetI-like"/>
    <property type="match status" value="1"/>
</dbReference>
<evidence type="ECO:0000256" key="7">
    <source>
        <dbReference type="RuleBase" id="RU363032"/>
    </source>
</evidence>
<keyword evidence="2 7" id="KW-0813">Transport</keyword>
<dbReference type="CDD" id="cd06261">
    <property type="entry name" value="TM_PBP2"/>
    <property type="match status" value="1"/>
</dbReference>
<dbReference type="PROSITE" id="PS50928">
    <property type="entry name" value="ABC_TM1"/>
    <property type="match status" value="1"/>
</dbReference>
<comment type="subcellular location">
    <subcellularLocation>
        <location evidence="1 7">Cell membrane</location>
        <topology evidence="1 7">Multi-pass membrane protein</topology>
    </subcellularLocation>
</comment>
<comment type="similarity">
    <text evidence="7">Belongs to the binding-protein-dependent transport system permease family.</text>
</comment>
<dbReference type="Pfam" id="PF19300">
    <property type="entry name" value="BPD_transp_1_N"/>
    <property type="match status" value="1"/>
</dbReference>
<dbReference type="RefSeq" id="WP_243407482.1">
    <property type="nucleotide sequence ID" value="NZ_FZMO01000128.1"/>
</dbReference>
<keyword evidence="4 7" id="KW-0812">Transmembrane</keyword>
<proteinExistence type="inferred from homology"/>
<evidence type="ECO:0000256" key="1">
    <source>
        <dbReference type="ARBA" id="ARBA00004651"/>
    </source>
</evidence>
<dbReference type="InterPro" id="IPR035906">
    <property type="entry name" value="MetI-like_sf"/>
</dbReference>
<dbReference type="InterPro" id="IPR045621">
    <property type="entry name" value="BPD_transp_1_N"/>
</dbReference>
<feature type="transmembrane region" description="Helical" evidence="7">
    <location>
        <begin position="239"/>
        <end position="265"/>
    </location>
</feature>
<evidence type="ECO:0000256" key="5">
    <source>
        <dbReference type="ARBA" id="ARBA00022989"/>
    </source>
</evidence>
<evidence type="ECO:0000313" key="9">
    <source>
        <dbReference type="EMBL" id="SNQ48002.1"/>
    </source>
</evidence>
<evidence type="ECO:0000256" key="2">
    <source>
        <dbReference type="ARBA" id="ARBA00022448"/>
    </source>
</evidence>
<keyword evidence="3" id="KW-1003">Cell membrane</keyword>
<dbReference type="GO" id="GO:0005886">
    <property type="term" value="C:plasma membrane"/>
    <property type="evidence" value="ECO:0007669"/>
    <property type="project" value="UniProtKB-SubCell"/>
</dbReference>
<dbReference type="SUPFAM" id="SSF161098">
    <property type="entry name" value="MetI-like"/>
    <property type="match status" value="1"/>
</dbReference>
<dbReference type="Proteomes" id="UP000234331">
    <property type="component" value="Unassembled WGS sequence"/>
</dbReference>
<feature type="transmembrane region" description="Helical" evidence="7">
    <location>
        <begin position="19"/>
        <end position="37"/>
    </location>
</feature>
<dbReference type="PANTHER" id="PTHR43163:SF6">
    <property type="entry name" value="DIPEPTIDE TRANSPORT SYSTEM PERMEASE PROTEIN DPPB-RELATED"/>
    <property type="match status" value="1"/>
</dbReference>
<evidence type="ECO:0000259" key="8">
    <source>
        <dbReference type="PROSITE" id="PS50928"/>
    </source>
</evidence>
<dbReference type="AlphaFoldDB" id="A0A2I2KQQ7"/>
<keyword evidence="5 7" id="KW-1133">Transmembrane helix</keyword>
<evidence type="ECO:0000256" key="6">
    <source>
        <dbReference type="ARBA" id="ARBA00023136"/>
    </source>
</evidence>
<gene>
    <name evidence="9" type="ORF">FRACA_2130012</name>
</gene>
<sequence>MGAGAHLLGRVALRRVPQAVAVVWAAFTVTFLAVRVLPGDPVALMLTGSNGFSTPTPEQIAQARADLGFDRPLVVQYLHALADAAHGDFGSSIQTGRSVSSVITEALPSTLRLGATALLIALVLGCAVGLLANLAPAAFLRQVLRSVPAAGISLPSFWVGLMLLQLLSFRWHLFPTLAGGGPRELVLPACTLALPGAALVAQVVGRSLHDSLHRPWADTMRAAGIGPGRLLVGHGLRHAALPTLTVLGLLVGNLIGGAVVVETVFSRPGMGLIVQAAVGAQDLSVVQGVVVVAAVGYAITNLTVDLLYPVLDPRLRGGALVAAAQEGEAG</sequence>
<dbReference type="EMBL" id="FZMO01000128">
    <property type="protein sequence ID" value="SNQ48002.1"/>
    <property type="molecule type" value="Genomic_DNA"/>
</dbReference>
<dbReference type="InterPro" id="IPR000515">
    <property type="entry name" value="MetI-like"/>
</dbReference>
<dbReference type="GO" id="GO:0055085">
    <property type="term" value="P:transmembrane transport"/>
    <property type="evidence" value="ECO:0007669"/>
    <property type="project" value="InterPro"/>
</dbReference>
<accession>A0A2I2KQQ7</accession>
<feature type="domain" description="ABC transmembrane type-1" evidence="8">
    <location>
        <begin position="107"/>
        <end position="308"/>
    </location>
</feature>
<evidence type="ECO:0000313" key="10">
    <source>
        <dbReference type="Proteomes" id="UP000234331"/>
    </source>
</evidence>
<keyword evidence="10" id="KW-1185">Reference proteome</keyword>
<reference evidence="9 10" key="1">
    <citation type="submission" date="2017-06" db="EMBL/GenBank/DDBJ databases">
        <authorList>
            <person name="Kim H.J."/>
            <person name="Triplett B.A."/>
        </authorList>
    </citation>
    <scope>NUCLEOTIDE SEQUENCE [LARGE SCALE GENOMIC DNA]</scope>
    <source>
        <strain evidence="9">FRACA_ARgP5</strain>
    </source>
</reference>
<protein>
    <submittedName>
        <fullName evidence="9">Peptide ABC transporter permease</fullName>
    </submittedName>
</protein>
<dbReference type="Pfam" id="PF00528">
    <property type="entry name" value="BPD_transp_1"/>
    <property type="match status" value="1"/>
</dbReference>
<evidence type="ECO:0000256" key="3">
    <source>
        <dbReference type="ARBA" id="ARBA00022475"/>
    </source>
</evidence>
<organism evidence="9 10">
    <name type="scientific">Frankia canadensis</name>
    <dbReference type="NCBI Taxonomy" id="1836972"/>
    <lineage>
        <taxon>Bacteria</taxon>
        <taxon>Bacillati</taxon>
        <taxon>Actinomycetota</taxon>
        <taxon>Actinomycetes</taxon>
        <taxon>Frankiales</taxon>
        <taxon>Frankiaceae</taxon>
        <taxon>Frankia</taxon>
    </lineage>
</organism>
<feature type="transmembrane region" description="Helical" evidence="7">
    <location>
        <begin position="152"/>
        <end position="173"/>
    </location>
</feature>
<feature type="transmembrane region" description="Helical" evidence="7">
    <location>
        <begin position="117"/>
        <end position="140"/>
    </location>
</feature>
<keyword evidence="6 7" id="KW-0472">Membrane</keyword>